<evidence type="ECO:0008006" key="3">
    <source>
        <dbReference type="Google" id="ProtNLM"/>
    </source>
</evidence>
<reference evidence="1 2" key="1">
    <citation type="journal article" date="2021" name="bioRxiv">
        <title>Unraveling nitrogen, sulfur and carbon metabolic pathways and microbial community transcriptional responses to substrate deprivation and toxicity stresses in a bioreactor mimicking anoxic brackish coastal sediment conditions.</title>
        <authorList>
            <person name="Martins P.D."/>
            <person name="Echeveste M.J."/>
            <person name="Arshad A."/>
            <person name="Kurth J."/>
            <person name="Ouboter H."/>
            <person name="Jetten M.S.M."/>
            <person name="Welte C.U."/>
        </authorList>
    </citation>
    <scope>NUCLEOTIDE SEQUENCE [LARGE SCALE GENOMIC DNA]</scope>
    <source>
        <strain evidence="1">MAG_38</strain>
    </source>
</reference>
<sequence>MRQLHMFWGQVRGALHRLMRQTKPMGRPLTTSILILATVAQFGCASLPVLTPPPGEAVLKVAVTSGRFAPTFDTVMGPAKGASGGALKGAVMGLGGLIFAPFTVPLGLVIGATMAEPSAKIEERETAAREIVTAQRIQENIRDRVVAVGRAKTPHAFIALANRGPSTISERPDYRPLSQEGIQTVLEVVADRVKLHGNMIRLDPALQMVMFVNWRLVRTADNAEIYSASLPYIDFQNRGVWTLARWVNDPEIFRSELDRAYTGIAEMIVRLAFVQPESK</sequence>
<proteinExistence type="predicted"/>
<accession>A0AAJ1AI18</accession>
<dbReference type="EMBL" id="JAIOIU010000005">
    <property type="protein sequence ID" value="MBZ0158567.1"/>
    <property type="molecule type" value="Genomic_DNA"/>
</dbReference>
<protein>
    <recommendedName>
        <fullName evidence="3">Lipoprotein</fullName>
    </recommendedName>
</protein>
<name>A0AAJ1AI18_9BACT</name>
<dbReference type="AlphaFoldDB" id="A0AAJ1AI18"/>
<evidence type="ECO:0000313" key="1">
    <source>
        <dbReference type="EMBL" id="MBZ0158567.1"/>
    </source>
</evidence>
<organism evidence="1 2">
    <name type="scientific">Candidatus Methylomirabilis tolerans</name>
    <dbReference type="NCBI Taxonomy" id="3123416"/>
    <lineage>
        <taxon>Bacteria</taxon>
        <taxon>Candidatus Methylomirabilota</taxon>
        <taxon>Candidatus Methylomirabilia</taxon>
        <taxon>Candidatus Methylomirabilales</taxon>
        <taxon>Candidatus Methylomirabilaceae</taxon>
        <taxon>Candidatus Methylomirabilis</taxon>
    </lineage>
</organism>
<evidence type="ECO:0000313" key="2">
    <source>
        <dbReference type="Proteomes" id="UP001197609"/>
    </source>
</evidence>
<comment type="caution">
    <text evidence="1">The sequence shown here is derived from an EMBL/GenBank/DDBJ whole genome shotgun (WGS) entry which is preliminary data.</text>
</comment>
<dbReference type="Proteomes" id="UP001197609">
    <property type="component" value="Unassembled WGS sequence"/>
</dbReference>
<gene>
    <name evidence="1" type="ORF">K8G79_00200</name>
</gene>